<dbReference type="InterPro" id="IPR014710">
    <property type="entry name" value="RmlC-like_jellyroll"/>
</dbReference>
<dbReference type="Proteomes" id="UP000037460">
    <property type="component" value="Unassembled WGS sequence"/>
</dbReference>
<protein>
    <recommendedName>
        <fullName evidence="3">Cyclic nucleotide-binding domain-containing protein</fullName>
    </recommendedName>
</protein>
<feature type="chain" id="PRO_5005601866" description="Cyclic nucleotide-binding domain-containing protein" evidence="2">
    <location>
        <begin position="22"/>
        <end position="370"/>
    </location>
</feature>
<evidence type="ECO:0000256" key="2">
    <source>
        <dbReference type="SAM" id="SignalP"/>
    </source>
</evidence>
<feature type="coiled-coil region" evidence="1">
    <location>
        <begin position="279"/>
        <end position="313"/>
    </location>
</feature>
<keyword evidence="2" id="KW-0732">Signal</keyword>
<dbReference type="Gene3D" id="2.60.120.10">
    <property type="entry name" value="Jelly Rolls"/>
    <property type="match status" value="1"/>
</dbReference>
<reference evidence="5" key="1">
    <citation type="journal article" date="2015" name="PLoS Genet.">
        <title>Genome Sequence and Transcriptome Analyses of Chrysochromulina tobin: Metabolic Tools for Enhanced Algal Fitness in the Prominent Order Prymnesiales (Haptophyceae).</title>
        <authorList>
            <person name="Hovde B.T."/>
            <person name="Deodato C.R."/>
            <person name="Hunsperger H.M."/>
            <person name="Ryken S.A."/>
            <person name="Yost W."/>
            <person name="Jha R.K."/>
            <person name="Patterson J."/>
            <person name="Monnat R.J. Jr."/>
            <person name="Barlow S.B."/>
            <person name="Starkenburg S.R."/>
            <person name="Cattolico R.A."/>
        </authorList>
    </citation>
    <scope>NUCLEOTIDE SEQUENCE</scope>
    <source>
        <strain evidence="5">CCMP291</strain>
    </source>
</reference>
<keyword evidence="1" id="KW-0175">Coiled coil</keyword>
<dbReference type="EMBL" id="JWZX01002742">
    <property type="protein sequence ID" value="KOO27236.1"/>
    <property type="molecule type" value="Genomic_DNA"/>
</dbReference>
<evidence type="ECO:0000313" key="4">
    <source>
        <dbReference type="EMBL" id="KOO27236.1"/>
    </source>
</evidence>
<dbReference type="AlphaFoldDB" id="A0A0M0JKW4"/>
<evidence type="ECO:0000313" key="5">
    <source>
        <dbReference type="Proteomes" id="UP000037460"/>
    </source>
</evidence>
<feature type="signal peptide" evidence="2">
    <location>
        <begin position="1"/>
        <end position="21"/>
    </location>
</feature>
<dbReference type="OrthoDB" id="10505116at2759"/>
<evidence type="ECO:0000259" key="3">
    <source>
        <dbReference type="PROSITE" id="PS50042"/>
    </source>
</evidence>
<feature type="domain" description="Cyclic nucleotide-binding" evidence="3">
    <location>
        <begin position="112"/>
        <end position="207"/>
    </location>
</feature>
<dbReference type="PROSITE" id="PS50042">
    <property type="entry name" value="CNMP_BINDING_3"/>
    <property type="match status" value="1"/>
</dbReference>
<sequence>MGDPIGFRLLAVLTSVLEIVGNLFEQKGAGAIVSGGINFDLIKAFSSINDEDVFPLFYDQLFVVINSYYILRWLLSQEELARALEWDTDAEALYTQCFAELGFRRAQFSRLLRFATFVTVSEEEAEVLTVQGEPVLDLFVAINSTCEVRVGGAVASYLPPFQLIGEASLLENLQSPGGEAHPPARATVVAAPGSRYVRWPQSAFYELQEEEDSDFAYAIQLMIARTLSQKLSAARSSQTVAEERLTERKRAVLRGVSPAALAAQRVGDSTLEGGAAAEVGALLKQNEEKETQVRTLERSLAEARRDLADLKLLLTLFGVGLGLLAGSSVVLSESVVSGWSKGGELGELASYTHGTHGELVRSLGRSLLEL</sequence>
<accession>A0A0M0JKW4</accession>
<name>A0A0M0JKW4_9EUKA</name>
<dbReference type="InterPro" id="IPR000595">
    <property type="entry name" value="cNMP-bd_dom"/>
</dbReference>
<keyword evidence="5" id="KW-1185">Reference proteome</keyword>
<dbReference type="InterPro" id="IPR018490">
    <property type="entry name" value="cNMP-bd_dom_sf"/>
</dbReference>
<proteinExistence type="predicted"/>
<comment type="caution">
    <text evidence="4">The sequence shown here is derived from an EMBL/GenBank/DDBJ whole genome shotgun (WGS) entry which is preliminary data.</text>
</comment>
<gene>
    <name evidence="4" type="ORF">Ctob_009995</name>
</gene>
<evidence type="ECO:0000256" key="1">
    <source>
        <dbReference type="SAM" id="Coils"/>
    </source>
</evidence>
<organism evidence="4 5">
    <name type="scientific">Chrysochromulina tobinii</name>
    <dbReference type="NCBI Taxonomy" id="1460289"/>
    <lineage>
        <taxon>Eukaryota</taxon>
        <taxon>Haptista</taxon>
        <taxon>Haptophyta</taxon>
        <taxon>Prymnesiophyceae</taxon>
        <taxon>Prymnesiales</taxon>
        <taxon>Chrysochromulinaceae</taxon>
        <taxon>Chrysochromulina</taxon>
    </lineage>
</organism>
<dbReference type="SUPFAM" id="SSF51206">
    <property type="entry name" value="cAMP-binding domain-like"/>
    <property type="match status" value="1"/>
</dbReference>